<evidence type="ECO:0000313" key="3">
    <source>
        <dbReference type="Proteomes" id="UP001396898"/>
    </source>
</evidence>
<sequence length="151" mass="16900">MLLRTLRHQATTNQWRCTLQHRRPLVQSAVAAAITQRRLFSLSRALATDVLGKTKVDQTRESNDPAGNKQEAHQTQARQASEEEQSQQQQHPAKQPDPQPNPSKSTGIREEGPGGEISGRGAEPGHVYQDEDVRERQAQREKLSTRKALPP</sequence>
<reference evidence="2 3" key="1">
    <citation type="submission" date="2023-01" db="EMBL/GenBank/DDBJ databases">
        <title>Analysis of 21 Apiospora genomes using comparative genomics revels a genus with tremendous synthesis potential of carbohydrate active enzymes and secondary metabolites.</title>
        <authorList>
            <person name="Sorensen T."/>
        </authorList>
    </citation>
    <scope>NUCLEOTIDE SEQUENCE [LARGE SCALE GENOMIC DNA]</scope>
    <source>
        <strain evidence="2 3">CBS 20057</strain>
    </source>
</reference>
<feature type="region of interest" description="Disordered" evidence="1">
    <location>
        <begin position="47"/>
        <end position="151"/>
    </location>
</feature>
<dbReference type="Proteomes" id="UP001396898">
    <property type="component" value="Unassembled WGS sequence"/>
</dbReference>
<evidence type="ECO:0000256" key="1">
    <source>
        <dbReference type="SAM" id="MobiDB-lite"/>
    </source>
</evidence>
<gene>
    <name evidence="2" type="ORF">PG991_008172</name>
</gene>
<dbReference type="EMBL" id="JAQQWI010000010">
    <property type="protein sequence ID" value="KAK8018982.1"/>
    <property type="molecule type" value="Genomic_DNA"/>
</dbReference>
<proteinExistence type="predicted"/>
<keyword evidence="3" id="KW-1185">Reference proteome</keyword>
<comment type="caution">
    <text evidence="2">The sequence shown here is derived from an EMBL/GenBank/DDBJ whole genome shotgun (WGS) entry which is preliminary data.</text>
</comment>
<organism evidence="2 3">
    <name type="scientific">Apiospora marii</name>
    <dbReference type="NCBI Taxonomy" id="335849"/>
    <lineage>
        <taxon>Eukaryota</taxon>
        <taxon>Fungi</taxon>
        <taxon>Dikarya</taxon>
        <taxon>Ascomycota</taxon>
        <taxon>Pezizomycotina</taxon>
        <taxon>Sordariomycetes</taxon>
        <taxon>Xylariomycetidae</taxon>
        <taxon>Amphisphaeriales</taxon>
        <taxon>Apiosporaceae</taxon>
        <taxon>Apiospora</taxon>
    </lineage>
</organism>
<accession>A0ABR1RVY6</accession>
<name>A0ABR1RVY6_9PEZI</name>
<feature type="compositionally biased region" description="Basic and acidic residues" evidence="1">
    <location>
        <begin position="128"/>
        <end position="144"/>
    </location>
</feature>
<protein>
    <submittedName>
        <fullName evidence="2">Uncharacterized protein</fullName>
    </submittedName>
</protein>
<evidence type="ECO:0000313" key="2">
    <source>
        <dbReference type="EMBL" id="KAK8018982.1"/>
    </source>
</evidence>
<feature type="compositionally biased region" description="Basic and acidic residues" evidence="1">
    <location>
        <begin position="52"/>
        <end position="63"/>
    </location>
</feature>